<dbReference type="InterPro" id="IPR001610">
    <property type="entry name" value="PAC"/>
</dbReference>
<dbReference type="PROSITE" id="PS50113">
    <property type="entry name" value="PAC"/>
    <property type="match status" value="1"/>
</dbReference>
<dbReference type="InterPro" id="IPR013767">
    <property type="entry name" value="PAS_fold"/>
</dbReference>
<dbReference type="SMART" id="SM00086">
    <property type="entry name" value="PAC"/>
    <property type="match status" value="1"/>
</dbReference>
<dbReference type="FunFam" id="3.30.70.270:FF:000001">
    <property type="entry name" value="Diguanylate cyclase domain protein"/>
    <property type="match status" value="1"/>
</dbReference>
<keyword evidence="6" id="KW-1185">Reference proteome</keyword>
<dbReference type="Pfam" id="PF00989">
    <property type="entry name" value="PAS"/>
    <property type="match status" value="1"/>
</dbReference>
<reference evidence="5 6" key="1">
    <citation type="submission" date="2018-02" db="EMBL/GenBank/DDBJ databases">
        <title>Subsurface microbial communities from deep shales in Ohio and West Virginia, USA.</title>
        <authorList>
            <person name="Wrighton K."/>
        </authorList>
    </citation>
    <scope>NUCLEOTIDE SEQUENCE [LARGE SCALE GENOMIC DNA]</scope>
    <source>
        <strain evidence="5 6">OWC-G53F</strain>
    </source>
</reference>
<evidence type="ECO:0000256" key="1">
    <source>
        <dbReference type="ARBA" id="ARBA00001946"/>
    </source>
</evidence>
<evidence type="ECO:0000313" key="6">
    <source>
        <dbReference type="Proteomes" id="UP000238071"/>
    </source>
</evidence>
<dbReference type="InterPro" id="IPR052163">
    <property type="entry name" value="DGC-Regulatory_Protein"/>
</dbReference>
<dbReference type="InterPro" id="IPR043128">
    <property type="entry name" value="Rev_trsase/Diguanyl_cyclase"/>
</dbReference>
<dbReference type="PROSITE" id="PS50112">
    <property type="entry name" value="PAS"/>
    <property type="match status" value="1"/>
</dbReference>
<dbReference type="Gene3D" id="3.30.450.20">
    <property type="entry name" value="PAS domain"/>
    <property type="match status" value="1"/>
</dbReference>
<evidence type="ECO:0000259" key="4">
    <source>
        <dbReference type="PROSITE" id="PS50887"/>
    </source>
</evidence>
<dbReference type="SUPFAM" id="SSF55073">
    <property type="entry name" value="Nucleotide cyclase"/>
    <property type="match status" value="1"/>
</dbReference>
<dbReference type="InterPro" id="IPR000160">
    <property type="entry name" value="GGDEF_dom"/>
</dbReference>
<dbReference type="SUPFAM" id="SSF55785">
    <property type="entry name" value="PYP-like sensor domain (PAS domain)"/>
    <property type="match status" value="1"/>
</dbReference>
<dbReference type="NCBIfam" id="TIGR00254">
    <property type="entry name" value="GGDEF"/>
    <property type="match status" value="1"/>
</dbReference>
<feature type="domain" description="PAS" evidence="2">
    <location>
        <begin position="1"/>
        <end position="40"/>
    </location>
</feature>
<name>A0A2S6H4N9_9GAMM</name>
<dbReference type="NCBIfam" id="TIGR00229">
    <property type="entry name" value="sensory_box"/>
    <property type="match status" value="1"/>
</dbReference>
<dbReference type="Proteomes" id="UP000238071">
    <property type="component" value="Unassembled WGS sequence"/>
</dbReference>
<dbReference type="Pfam" id="PF00990">
    <property type="entry name" value="GGDEF"/>
    <property type="match status" value="1"/>
</dbReference>
<sequence>MESLGDGVFSCDKEGLCIYVNRAALELMDLSISDVLGKDLRPAFHQHYAENRIYLSNKCLIRRTTVDGQPRRGDHIFRHKNGRLIPVHLNVQPLVIEGELDGVVVVFHDISERVNLIRRLEELALYDPLTGLPNRRQLDDRLKTEFARLRRYGGEFTLILLDLDHFKQVNDSFGHPAGDVVLKAIAEALQKSLRANDLPSRLGGEEFAVLLPDTGLEEAGGLAERLRQTIEAMPIDVGKGQTINVTVSAGVARAIPSLDKETAIDAADQALYRAKVAGRNRVELAT</sequence>
<dbReference type="InterPro" id="IPR000700">
    <property type="entry name" value="PAS-assoc_C"/>
</dbReference>
<organism evidence="5 6">
    <name type="scientific">Methylobacter tundripaludum</name>
    <dbReference type="NCBI Taxonomy" id="173365"/>
    <lineage>
        <taxon>Bacteria</taxon>
        <taxon>Pseudomonadati</taxon>
        <taxon>Pseudomonadota</taxon>
        <taxon>Gammaproteobacteria</taxon>
        <taxon>Methylococcales</taxon>
        <taxon>Methylococcaceae</taxon>
        <taxon>Methylobacter</taxon>
    </lineage>
</organism>
<dbReference type="Gene3D" id="3.30.70.270">
    <property type="match status" value="1"/>
</dbReference>
<dbReference type="SMART" id="SM00267">
    <property type="entry name" value="GGDEF"/>
    <property type="match status" value="1"/>
</dbReference>
<dbReference type="EMBL" id="PTIY01000004">
    <property type="protein sequence ID" value="PPK72424.1"/>
    <property type="molecule type" value="Genomic_DNA"/>
</dbReference>
<gene>
    <name evidence="5" type="ORF">B0F88_104219</name>
</gene>
<dbReference type="InterPro" id="IPR035965">
    <property type="entry name" value="PAS-like_dom_sf"/>
</dbReference>
<accession>A0A2S6H4N9</accession>
<protein>
    <submittedName>
        <fullName evidence="5">PAS domain S-box-containing protein/diguanylate cyclase (GGDEF)-like protein</fullName>
    </submittedName>
</protein>
<comment type="cofactor">
    <cofactor evidence="1">
        <name>Mg(2+)</name>
        <dbReference type="ChEBI" id="CHEBI:18420"/>
    </cofactor>
</comment>
<dbReference type="InterPro" id="IPR029787">
    <property type="entry name" value="Nucleotide_cyclase"/>
</dbReference>
<evidence type="ECO:0000313" key="5">
    <source>
        <dbReference type="EMBL" id="PPK72424.1"/>
    </source>
</evidence>
<dbReference type="PANTHER" id="PTHR46663">
    <property type="entry name" value="DIGUANYLATE CYCLASE DGCT-RELATED"/>
    <property type="match status" value="1"/>
</dbReference>
<feature type="domain" description="PAC" evidence="3">
    <location>
        <begin position="71"/>
        <end position="122"/>
    </location>
</feature>
<proteinExistence type="predicted"/>
<dbReference type="CDD" id="cd01949">
    <property type="entry name" value="GGDEF"/>
    <property type="match status" value="1"/>
</dbReference>
<dbReference type="InterPro" id="IPR000014">
    <property type="entry name" value="PAS"/>
</dbReference>
<dbReference type="GO" id="GO:0006355">
    <property type="term" value="P:regulation of DNA-templated transcription"/>
    <property type="evidence" value="ECO:0007669"/>
    <property type="project" value="InterPro"/>
</dbReference>
<dbReference type="GO" id="GO:0003824">
    <property type="term" value="F:catalytic activity"/>
    <property type="evidence" value="ECO:0007669"/>
    <property type="project" value="UniProtKB-ARBA"/>
</dbReference>
<feature type="domain" description="GGDEF" evidence="4">
    <location>
        <begin position="154"/>
        <end position="286"/>
    </location>
</feature>
<evidence type="ECO:0000259" key="3">
    <source>
        <dbReference type="PROSITE" id="PS50113"/>
    </source>
</evidence>
<dbReference type="AlphaFoldDB" id="A0A2S6H4N9"/>
<dbReference type="PROSITE" id="PS50887">
    <property type="entry name" value="GGDEF"/>
    <property type="match status" value="1"/>
</dbReference>
<comment type="caution">
    <text evidence="5">The sequence shown here is derived from an EMBL/GenBank/DDBJ whole genome shotgun (WGS) entry which is preliminary data.</text>
</comment>
<dbReference type="PANTHER" id="PTHR46663:SF4">
    <property type="entry name" value="DIGUANYLATE CYCLASE DGCT-RELATED"/>
    <property type="match status" value="1"/>
</dbReference>
<evidence type="ECO:0000259" key="2">
    <source>
        <dbReference type="PROSITE" id="PS50112"/>
    </source>
</evidence>
<dbReference type="CDD" id="cd00130">
    <property type="entry name" value="PAS"/>
    <property type="match status" value="1"/>
</dbReference>